<evidence type="ECO:0000256" key="1">
    <source>
        <dbReference type="SAM" id="MobiDB-lite"/>
    </source>
</evidence>
<organism evidence="2 3">
    <name type="scientific">Heterorhabditis bacteriophora</name>
    <name type="common">Entomopathogenic nematode worm</name>
    <dbReference type="NCBI Taxonomy" id="37862"/>
    <lineage>
        <taxon>Eukaryota</taxon>
        <taxon>Metazoa</taxon>
        <taxon>Ecdysozoa</taxon>
        <taxon>Nematoda</taxon>
        <taxon>Chromadorea</taxon>
        <taxon>Rhabditida</taxon>
        <taxon>Rhabditina</taxon>
        <taxon>Rhabditomorpha</taxon>
        <taxon>Strongyloidea</taxon>
        <taxon>Heterorhabditidae</taxon>
        <taxon>Heterorhabditis</taxon>
    </lineage>
</organism>
<dbReference type="AlphaFoldDB" id="A0A1I7WS00"/>
<feature type="compositionally biased region" description="Low complexity" evidence="1">
    <location>
        <begin position="220"/>
        <end position="235"/>
    </location>
</feature>
<keyword evidence="2" id="KW-1185">Reference proteome</keyword>
<name>A0A1I7WS00_HETBA</name>
<accession>A0A1I7WS00</accession>
<reference evidence="3" key="1">
    <citation type="submission" date="2016-11" db="UniProtKB">
        <authorList>
            <consortium name="WormBaseParasite"/>
        </authorList>
    </citation>
    <scope>IDENTIFICATION</scope>
</reference>
<proteinExistence type="predicted"/>
<dbReference type="Proteomes" id="UP000095283">
    <property type="component" value="Unplaced"/>
</dbReference>
<sequence>MDDPRTPITTNAALFHRWYAYRDERTSSSSSESGVASLQFSPPGVNLLGHPTSVPSTVMYLLYTSSRHSMLSPSLSSPLSSGESYRLGTSPNYLGVSPNSLEALSSNFVIEAQKSPGSISSDVVADDEDKKQYYCSICKKDFKRPDILSRSYALLPNASAEEKELWRICSDNEYGRKRTTEIKTETKSWEKTNSRQISLTNVQSVPMQQCLSDGDEALCSSSSRPTHHSPSPSSPKRIRHTTEVSPVREKQEYRDRTLTEIISPRDRHITETSQDEIPSLNEIEDDVIVDVCDLEEEDDYYEDDEEAEVEE</sequence>
<dbReference type="WBParaSite" id="Hba_07913">
    <property type="protein sequence ID" value="Hba_07913"/>
    <property type="gene ID" value="Hba_07913"/>
</dbReference>
<feature type="region of interest" description="Disordered" evidence="1">
    <location>
        <begin position="215"/>
        <end position="250"/>
    </location>
</feature>
<feature type="compositionally biased region" description="Basic and acidic residues" evidence="1">
    <location>
        <begin position="240"/>
        <end position="250"/>
    </location>
</feature>
<protein>
    <submittedName>
        <fullName evidence="3">C2H2-type domain-containing protein</fullName>
    </submittedName>
</protein>
<evidence type="ECO:0000313" key="3">
    <source>
        <dbReference type="WBParaSite" id="Hba_07913"/>
    </source>
</evidence>
<evidence type="ECO:0000313" key="2">
    <source>
        <dbReference type="Proteomes" id="UP000095283"/>
    </source>
</evidence>